<dbReference type="GO" id="GO:0005886">
    <property type="term" value="C:plasma membrane"/>
    <property type="evidence" value="ECO:0007669"/>
    <property type="project" value="TreeGrafter"/>
</dbReference>
<evidence type="ECO:0000256" key="5">
    <source>
        <dbReference type="ARBA" id="ARBA00022989"/>
    </source>
</evidence>
<dbReference type="GO" id="GO:0009734">
    <property type="term" value="P:auxin-activated signaling pathway"/>
    <property type="evidence" value="ECO:0007669"/>
    <property type="project" value="UniProtKB-KW"/>
</dbReference>
<reference evidence="9" key="2">
    <citation type="submission" date="2020-07" db="EMBL/GenBank/DDBJ databases">
        <authorList>
            <person name="Vera ALvarez R."/>
            <person name="Arias-Moreno D.M."/>
            <person name="Jimenez-Jacinto V."/>
            <person name="Jimenez-Bremont J.F."/>
            <person name="Swaminathan K."/>
            <person name="Moose S.P."/>
            <person name="Guerrero-Gonzalez M.L."/>
            <person name="Marino-Ramirez L."/>
            <person name="Landsman D."/>
            <person name="Rodriguez-Kessler M."/>
            <person name="Delgado-Sanchez P."/>
        </authorList>
    </citation>
    <scope>NUCLEOTIDE SEQUENCE</scope>
    <source>
        <tissue evidence="9">Cladode</tissue>
    </source>
</reference>
<feature type="transmembrane region" description="Helical" evidence="8">
    <location>
        <begin position="40"/>
        <end position="59"/>
    </location>
</feature>
<dbReference type="AlphaFoldDB" id="A0A7C9EVH4"/>
<sequence>MITWHDLYTVLAAVVPLYVAMILAYGSVRWWKIFSPDQCSGINRFVAIFAVPLLSFHFISTNNPYEMNLRFIAADTLQKIIMLVILALWTNLTRHGSLEWMITIFSLSTLPNTLVMGIPLLIAMYGPYSGSLMVQVVVLQCIIWYTLLLFLFEYRGAKILIMEQFPETAASIVSFKVDSDVVQPHRGRDLQSQLVSQPDSSRVQLQHLRLLLHVRREAVELRPRGLHPPPLQLRGEPELLPQVRVLPRSQQCPGFSRVVPCPEPGACRGRCWRWSQGRRREA</sequence>
<reference evidence="9" key="1">
    <citation type="journal article" date="2013" name="J. Plant Res.">
        <title>Effect of fungi and light on seed germination of three Opuntia species from semiarid lands of central Mexico.</title>
        <authorList>
            <person name="Delgado-Sanchez P."/>
            <person name="Jimenez-Bremont J.F."/>
            <person name="Guerrero-Gonzalez Mde L."/>
            <person name="Flores J."/>
        </authorList>
    </citation>
    <scope>NUCLEOTIDE SEQUENCE</scope>
    <source>
        <tissue evidence="9">Cladode</tissue>
    </source>
</reference>
<evidence type="ECO:0000256" key="3">
    <source>
        <dbReference type="ARBA" id="ARBA00022448"/>
    </source>
</evidence>
<comment type="similarity">
    <text evidence="2">Belongs to the auxin efflux carrier (TC 2.A.69.1) family.</text>
</comment>
<evidence type="ECO:0000256" key="1">
    <source>
        <dbReference type="ARBA" id="ARBA00004141"/>
    </source>
</evidence>
<keyword evidence="7" id="KW-0927">Auxin signaling pathway</keyword>
<comment type="subcellular location">
    <subcellularLocation>
        <location evidence="1">Membrane</location>
        <topology evidence="1">Multi-pass membrane protein</topology>
    </subcellularLocation>
</comment>
<dbReference type="EMBL" id="GISG01279912">
    <property type="protein sequence ID" value="MBA4678642.1"/>
    <property type="molecule type" value="Transcribed_RNA"/>
</dbReference>
<keyword evidence="3" id="KW-0813">Transport</keyword>
<organism evidence="9">
    <name type="scientific">Opuntia streptacantha</name>
    <name type="common">Prickly pear cactus</name>
    <name type="synonym">Opuntia cardona</name>
    <dbReference type="NCBI Taxonomy" id="393608"/>
    <lineage>
        <taxon>Eukaryota</taxon>
        <taxon>Viridiplantae</taxon>
        <taxon>Streptophyta</taxon>
        <taxon>Embryophyta</taxon>
        <taxon>Tracheophyta</taxon>
        <taxon>Spermatophyta</taxon>
        <taxon>Magnoliopsida</taxon>
        <taxon>eudicotyledons</taxon>
        <taxon>Gunneridae</taxon>
        <taxon>Pentapetalae</taxon>
        <taxon>Caryophyllales</taxon>
        <taxon>Cactineae</taxon>
        <taxon>Cactaceae</taxon>
        <taxon>Opuntioideae</taxon>
        <taxon>Opuntia</taxon>
    </lineage>
</organism>
<dbReference type="PANTHER" id="PTHR31752:SF72">
    <property type="entry name" value="AUXIN EFFLUX CARRIER COMPONENT 3A"/>
    <property type="match status" value="1"/>
</dbReference>
<dbReference type="Pfam" id="PF03547">
    <property type="entry name" value="Mem_trans"/>
    <property type="match status" value="1"/>
</dbReference>
<keyword evidence="6 8" id="KW-0472">Membrane</keyword>
<evidence type="ECO:0000313" key="9">
    <source>
        <dbReference type="EMBL" id="MBA4678642.1"/>
    </source>
</evidence>
<feature type="transmembrane region" description="Helical" evidence="8">
    <location>
        <begin position="71"/>
        <end position="92"/>
    </location>
</feature>
<keyword evidence="5 8" id="KW-1133">Transmembrane helix</keyword>
<proteinExistence type="inferred from homology"/>
<feature type="transmembrane region" description="Helical" evidence="8">
    <location>
        <begin position="132"/>
        <end position="152"/>
    </location>
</feature>
<feature type="transmembrane region" description="Helical" evidence="8">
    <location>
        <begin position="6"/>
        <end position="28"/>
    </location>
</feature>
<evidence type="ECO:0000256" key="2">
    <source>
        <dbReference type="ARBA" id="ARBA00009177"/>
    </source>
</evidence>
<dbReference type="GO" id="GO:0010329">
    <property type="term" value="F:auxin efflux transmembrane transporter activity"/>
    <property type="evidence" value="ECO:0007669"/>
    <property type="project" value="TreeGrafter"/>
</dbReference>
<protein>
    <recommendedName>
        <fullName evidence="10">Auxin efflux carrier component</fullName>
    </recommendedName>
</protein>
<dbReference type="InterPro" id="IPR051107">
    <property type="entry name" value="Auxin_Efflux_Carrier"/>
</dbReference>
<evidence type="ECO:0000256" key="6">
    <source>
        <dbReference type="ARBA" id="ARBA00023136"/>
    </source>
</evidence>
<name>A0A7C9EVH4_OPUST</name>
<evidence type="ECO:0008006" key="10">
    <source>
        <dbReference type="Google" id="ProtNLM"/>
    </source>
</evidence>
<dbReference type="PANTHER" id="PTHR31752">
    <property type="entry name" value="AUXIN EFFLUX CARRIER COMPONENT 1B-RELATED"/>
    <property type="match status" value="1"/>
</dbReference>
<evidence type="ECO:0000256" key="8">
    <source>
        <dbReference type="SAM" id="Phobius"/>
    </source>
</evidence>
<keyword evidence="4 8" id="KW-0812">Transmembrane</keyword>
<evidence type="ECO:0000256" key="7">
    <source>
        <dbReference type="ARBA" id="ARBA00023294"/>
    </source>
</evidence>
<accession>A0A7C9EVH4</accession>
<evidence type="ECO:0000256" key="4">
    <source>
        <dbReference type="ARBA" id="ARBA00022692"/>
    </source>
</evidence>
<dbReference type="InterPro" id="IPR004776">
    <property type="entry name" value="Mem_transp_PIN-like"/>
</dbReference>
<feature type="transmembrane region" description="Helical" evidence="8">
    <location>
        <begin position="104"/>
        <end position="126"/>
    </location>
</feature>
<dbReference type="GO" id="GO:0005783">
    <property type="term" value="C:endoplasmic reticulum"/>
    <property type="evidence" value="ECO:0007669"/>
    <property type="project" value="TreeGrafter"/>
</dbReference>
<dbReference type="GO" id="GO:0009926">
    <property type="term" value="P:auxin polar transport"/>
    <property type="evidence" value="ECO:0007669"/>
    <property type="project" value="TreeGrafter"/>
</dbReference>